<proteinExistence type="predicted"/>
<dbReference type="Proteomes" id="UP000196386">
    <property type="component" value="Unassembled WGS sequence"/>
</dbReference>
<dbReference type="EMBL" id="NFKP01000010">
    <property type="protein sequence ID" value="OUP69356.1"/>
    <property type="molecule type" value="Genomic_DNA"/>
</dbReference>
<gene>
    <name evidence="1" type="ORF">B5F11_09725</name>
</gene>
<dbReference type="RefSeq" id="WP_087301250.1">
    <property type="nucleotide sequence ID" value="NZ_NFKP01000010.1"/>
</dbReference>
<comment type="caution">
    <text evidence="1">The sequence shown here is derived from an EMBL/GenBank/DDBJ whole genome shotgun (WGS) entry which is preliminary data.</text>
</comment>
<evidence type="ECO:0000313" key="2">
    <source>
        <dbReference type="Proteomes" id="UP000196386"/>
    </source>
</evidence>
<name>A0A1Y4N2A8_9FIRM</name>
<dbReference type="AlphaFoldDB" id="A0A1Y4N2A8"/>
<sequence>MKTNRQIIQEHCQFCGGENPNEKGLCPRCSALNEILGGEPNMTYLFLSTFWDHCFNCGAETLSITGTSLTSDTLILQCDGCGEVHEIPFTLEDIQRYIRSGIIREMSED</sequence>
<organism evidence="1 2">
    <name type="scientific">Anaerotruncus colihominis</name>
    <dbReference type="NCBI Taxonomy" id="169435"/>
    <lineage>
        <taxon>Bacteria</taxon>
        <taxon>Bacillati</taxon>
        <taxon>Bacillota</taxon>
        <taxon>Clostridia</taxon>
        <taxon>Eubacteriales</taxon>
        <taxon>Oscillospiraceae</taxon>
        <taxon>Anaerotruncus</taxon>
    </lineage>
</organism>
<reference evidence="2" key="1">
    <citation type="submission" date="2017-04" db="EMBL/GenBank/DDBJ databases">
        <title>Function of individual gut microbiota members based on whole genome sequencing of pure cultures obtained from chicken caecum.</title>
        <authorList>
            <person name="Medvecky M."/>
            <person name="Cejkova D."/>
            <person name="Polansky O."/>
            <person name="Karasova D."/>
            <person name="Kubasova T."/>
            <person name="Cizek A."/>
            <person name="Rychlik I."/>
        </authorList>
    </citation>
    <scope>NUCLEOTIDE SEQUENCE [LARGE SCALE GENOMIC DNA]</scope>
    <source>
        <strain evidence="2">An175</strain>
    </source>
</reference>
<evidence type="ECO:0000313" key="1">
    <source>
        <dbReference type="EMBL" id="OUP69356.1"/>
    </source>
</evidence>
<protein>
    <submittedName>
        <fullName evidence="1">Uncharacterized protein</fullName>
    </submittedName>
</protein>
<accession>A0A1Y4N2A8</accession>